<feature type="transmembrane region" description="Helical" evidence="5">
    <location>
        <begin position="92"/>
        <end position="110"/>
    </location>
</feature>
<sequence>MPSLNKIRSVLAGQDRASPPFPLRSLRVALTAFFALDGFVFAGWVVRIPAVKEQVGASAGALGLALLGVSAGAVVTMIPGGRLCRRFGARQVTVGTGAVLSLSVALPAFTHSPVTLGLVLLLLGVGFGGMNVAMNTVAVDLVAALRRPIMPGFHAAYSLGGLVGAGVGGPLAAWLTPAQHLVGVAAFGLVATVLLGRLLLRHAIPRPVEHSDPADPPAVAAEGVDGSVRPGGARRMVAVFGLIALCTAYGEGALAEWGPLHLQEDLHAGPALAAAGYAAVALAMTAGRLSGTALLLRLGPTRAVVLGGLTACAGMLLGAFGPTVWLVLTGFALTGLGLANVFPVAIGRAGALGGSGGVATASTLGYAGFLLGPPTIGFLADGFGLPVALTTVAALAAVAAVVAHTTRHASAAAGV</sequence>
<evidence type="ECO:0000256" key="1">
    <source>
        <dbReference type="ARBA" id="ARBA00004651"/>
    </source>
</evidence>
<name>A0A239L1P0_9ACTN</name>
<dbReference type="PANTHER" id="PTHR23514">
    <property type="entry name" value="BYPASS OF STOP CODON PROTEIN 6"/>
    <property type="match status" value="1"/>
</dbReference>
<dbReference type="EMBL" id="FZOF01000018">
    <property type="protein sequence ID" value="SNT24361.1"/>
    <property type="molecule type" value="Genomic_DNA"/>
</dbReference>
<evidence type="ECO:0000256" key="2">
    <source>
        <dbReference type="ARBA" id="ARBA00022692"/>
    </source>
</evidence>
<dbReference type="InterPro" id="IPR051788">
    <property type="entry name" value="MFS_Transporter"/>
</dbReference>
<keyword evidence="4 5" id="KW-0472">Membrane</keyword>
<feature type="transmembrane region" description="Helical" evidence="5">
    <location>
        <begin position="155"/>
        <end position="175"/>
    </location>
</feature>
<dbReference type="AlphaFoldDB" id="A0A239L1P0"/>
<comment type="subcellular location">
    <subcellularLocation>
        <location evidence="1">Cell membrane</location>
        <topology evidence="1">Multi-pass membrane protein</topology>
    </subcellularLocation>
</comment>
<feature type="transmembrane region" description="Helical" evidence="5">
    <location>
        <begin position="303"/>
        <end position="320"/>
    </location>
</feature>
<dbReference type="PANTHER" id="PTHR23514:SF13">
    <property type="entry name" value="INNER MEMBRANE PROTEIN YBJJ"/>
    <property type="match status" value="1"/>
</dbReference>
<dbReference type="GO" id="GO:0005886">
    <property type="term" value="C:plasma membrane"/>
    <property type="evidence" value="ECO:0007669"/>
    <property type="project" value="UniProtKB-SubCell"/>
</dbReference>
<dbReference type="Gene3D" id="1.20.1250.20">
    <property type="entry name" value="MFS general substrate transporter like domains"/>
    <property type="match status" value="2"/>
</dbReference>
<feature type="transmembrane region" description="Helical" evidence="5">
    <location>
        <begin position="181"/>
        <end position="200"/>
    </location>
</feature>
<dbReference type="GO" id="GO:0022857">
    <property type="term" value="F:transmembrane transporter activity"/>
    <property type="evidence" value="ECO:0007669"/>
    <property type="project" value="InterPro"/>
</dbReference>
<dbReference type="Pfam" id="PF07690">
    <property type="entry name" value="MFS_1"/>
    <property type="match status" value="1"/>
</dbReference>
<dbReference type="OrthoDB" id="9809599at2"/>
<feature type="domain" description="Major facilitator superfamily (MFS) profile" evidence="6">
    <location>
        <begin position="23"/>
        <end position="411"/>
    </location>
</feature>
<proteinExistence type="predicted"/>
<evidence type="ECO:0000256" key="3">
    <source>
        <dbReference type="ARBA" id="ARBA00022989"/>
    </source>
</evidence>
<evidence type="ECO:0000313" key="8">
    <source>
        <dbReference type="Proteomes" id="UP000198280"/>
    </source>
</evidence>
<feature type="transmembrane region" description="Helical" evidence="5">
    <location>
        <begin position="326"/>
        <end position="345"/>
    </location>
</feature>
<accession>A0A239L1P0</accession>
<feature type="transmembrane region" description="Helical" evidence="5">
    <location>
        <begin position="26"/>
        <end position="46"/>
    </location>
</feature>
<feature type="transmembrane region" description="Helical" evidence="5">
    <location>
        <begin position="236"/>
        <end position="255"/>
    </location>
</feature>
<reference evidence="7 8" key="1">
    <citation type="submission" date="2017-06" db="EMBL/GenBank/DDBJ databases">
        <authorList>
            <person name="Kim H.J."/>
            <person name="Triplett B.A."/>
        </authorList>
    </citation>
    <scope>NUCLEOTIDE SEQUENCE [LARGE SCALE GENOMIC DNA]</scope>
    <source>
        <strain evidence="7 8">CGMCC 4.1858</strain>
    </source>
</reference>
<dbReference type="RefSeq" id="WP_089226729.1">
    <property type="nucleotide sequence ID" value="NZ_FZOF01000018.1"/>
</dbReference>
<dbReference type="PROSITE" id="PS50850">
    <property type="entry name" value="MFS"/>
    <property type="match status" value="1"/>
</dbReference>
<feature type="transmembrane region" description="Helical" evidence="5">
    <location>
        <begin position="116"/>
        <end position="143"/>
    </location>
</feature>
<dbReference type="InterPro" id="IPR020846">
    <property type="entry name" value="MFS_dom"/>
</dbReference>
<gene>
    <name evidence="7" type="ORF">SAMN05216252_11821</name>
</gene>
<evidence type="ECO:0000259" key="6">
    <source>
        <dbReference type="PROSITE" id="PS50850"/>
    </source>
</evidence>
<keyword evidence="8" id="KW-1185">Reference proteome</keyword>
<dbReference type="Proteomes" id="UP000198280">
    <property type="component" value="Unassembled WGS sequence"/>
</dbReference>
<evidence type="ECO:0000256" key="5">
    <source>
        <dbReference type="SAM" id="Phobius"/>
    </source>
</evidence>
<protein>
    <submittedName>
        <fullName evidence="7">Fucose permease</fullName>
    </submittedName>
</protein>
<feature type="transmembrane region" description="Helical" evidence="5">
    <location>
        <begin position="383"/>
        <end position="403"/>
    </location>
</feature>
<feature type="transmembrane region" description="Helical" evidence="5">
    <location>
        <begin position="352"/>
        <end position="371"/>
    </location>
</feature>
<dbReference type="CDD" id="cd17393">
    <property type="entry name" value="MFS_MosC_like"/>
    <property type="match status" value="1"/>
</dbReference>
<feature type="transmembrane region" description="Helical" evidence="5">
    <location>
        <begin position="275"/>
        <end position="296"/>
    </location>
</feature>
<evidence type="ECO:0000313" key="7">
    <source>
        <dbReference type="EMBL" id="SNT24361.1"/>
    </source>
</evidence>
<organism evidence="7 8">
    <name type="scientific">Actinacidiphila glaucinigra</name>
    <dbReference type="NCBI Taxonomy" id="235986"/>
    <lineage>
        <taxon>Bacteria</taxon>
        <taxon>Bacillati</taxon>
        <taxon>Actinomycetota</taxon>
        <taxon>Actinomycetes</taxon>
        <taxon>Kitasatosporales</taxon>
        <taxon>Streptomycetaceae</taxon>
        <taxon>Actinacidiphila</taxon>
    </lineage>
</organism>
<keyword evidence="2 5" id="KW-0812">Transmembrane</keyword>
<dbReference type="InterPro" id="IPR036259">
    <property type="entry name" value="MFS_trans_sf"/>
</dbReference>
<dbReference type="InterPro" id="IPR011701">
    <property type="entry name" value="MFS"/>
</dbReference>
<keyword evidence="3 5" id="KW-1133">Transmembrane helix</keyword>
<feature type="transmembrane region" description="Helical" evidence="5">
    <location>
        <begin position="58"/>
        <end position="80"/>
    </location>
</feature>
<dbReference type="SUPFAM" id="SSF103473">
    <property type="entry name" value="MFS general substrate transporter"/>
    <property type="match status" value="1"/>
</dbReference>
<evidence type="ECO:0000256" key="4">
    <source>
        <dbReference type="ARBA" id="ARBA00023136"/>
    </source>
</evidence>